<evidence type="ECO:0000259" key="1">
    <source>
        <dbReference type="PROSITE" id="PS50097"/>
    </source>
</evidence>
<feature type="domain" description="BTB" evidence="1">
    <location>
        <begin position="135"/>
        <end position="202"/>
    </location>
</feature>
<protein>
    <recommendedName>
        <fullName evidence="1">BTB domain-containing protein</fullName>
    </recommendedName>
</protein>
<gene>
    <name evidence="2" type="primary">Cnig_chr_IV.g16178</name>
    <name evidence="2" type="ORF">B9Z55_016178</name>
</gene>
<accession>A0A2G5UDL0</accession>
<proteinExistence type="predicted"/>
<dbReference type="Gene3D" id="3.30.710.10">
    <property type="entry name" value="Potassium Channel Kv1.1, Chain A"/>
    <property type="match status" value="1"/>
</dbReference>
<evidence type="ECO:0000313" key="3">
    <source>
        <dbReference type="Proteomes" id="UP000230233"/>
    </source>
</evidence>
<dbReference type="PROSITE" id="PS50097">
    <property type="entry name" value="BTB"/>
    <property type="match status" value="1"/>
</dbReference>
<dbReference type="OrthoDB" id="407567at2759"/>
<sequence length="293" mass="33778">MTTKVIEYKSDQKPMDKSAVLFQTGEKDGIKYIWRGSVEATKAIFKWMFDWEDLEKQGVNRLVGHLIVKSVYGTWNSQRVDIDWTETNQSVVAMIDNVYSASTVFFEYNLTAHYSEKPLLEKNSLAEMFAASDKTDVALIVEGKQMHVNSGFLSIHSDYFSSLFSSNFEEGQTKEIEVKEVSYEDFVLLLSTIYPMKVFPNDKTAEKLLELANRFLMPYVKQLVEHHLLEHSKLENEKMIMLGDQYGIKSILEKTINQTNTVEKMKKLEMSPEYAKLSSDTIAKLFKRLLQVA</sequence>
<dbReference type="PANTHER" id="PTHR22744">
    <property type="entry name" value="HELIX LOOP HELIX PROTEIN 21-RELATED"/>
    <property type="match status" value="1"/>
</dbReference>
<comment type="caution">
    <text evidence="2">The sequence shown here is derived from an EMBL/GenBank/DDBJ whole genome shotgun (WGS) entry which is preliminary data.</text>
</comment>
<dbReference type="PANTHER" id="PTHR22744:SF14">
    <property type="entry name" value="BTB DOMAIN-CONTAINING PROTEIN-RELATED"/>
    <property type="match status" value="1"/>
</dbReference>
<name>A0A2G5UDL0_9PELO</name>
<organism evidence="2 3">
    <name type="scientific">Caenorhabditis nigoni</name>
    <dbReference type="NCBI Taxonomy" id="1611254"/>
    <lineage>
        <taxon>Eukaryota</taxon>
        <taxon>Metazoa</taxon>
        <taxon>Ecdysozoa</taxon>
        <taxon>Nematoda</taxon>
        <taxon>Chromadorea</taxon>
        <taxon>Rhabditida</taxon>
        <taxon>Rhabditina</taxon>
        <taxon>Rhabditomorpha</taxon>
        <taxon>Rhabditoidea</taxon>
        <taxon>Rhabditidae</taxon>
        <taxon>Peloderinae</taxon>
        <taxon>Caenorhabditis</taxon>
    </lineage>
</organism>
<dbReference type="AlphaFoldDB" id="A0A2G5UDL0"/>
<dbReference type="SMART" id="SM00225">
    <property type="entry name" value="BTB"/>
    <property type="match status" value="1"/>
</dbReference>
<evidence type="ECO:0000313" key="2">
    <source>
        <dbReference type="EMBL" id="PIC37610.1"/>
    </source>
</evidence>
<dbReference type="InterPro" id="IPR000210">
    <property type="entry name" value="BTB/POZ_dom"/>
</dbReference>
<dbReference type="CDD" id="cd18186">
    <property type="entry name" value="BTB_POZ_ZBTB_KLHL-like"/>
    <property type="match status" value="1"/>
</dbReference>
<dbReference type="Proteomes" id="UP000230233">
    <property type="component" value="Chromosome IV"/>
</dbReference>
<reference evidence="3" key="1">
    <citation type="submission" date="2017-10" db="EMBL/GenBank/DDBJ databases">
        <title>Rapid genome shrinkage in a self-fertile nematode reveals novel sperm competition proteins.</title>
        <authorList>
            <person name="Yin D."/>
            <person name="Schwarz E.M."/>
            <person name="Thomas C.G."/>
            <person name="Felde R.L."/>
            <person name="Korf I.F."/>
            <person name="Cutter A.D."/>
            <person name="Schartner C.M."/>
            <person name="Ralston E.J."/>
            <person name="Meyer B.J."/>
            <person name="Haag E.S."/>
        </authorList>
    </citation>
    <scope>NUCLEOTIDE SEQUENCE [LARGE SCALE GENOMIC DNA]</scope>
    <source>
        <strain evidence="3">JU1422</strain>
    </source>
</reference>
<dbReference type="EMBL" id="PDUG01000004">
    <property type="protein sequence ID" value="PIC37610.1"/>
    <property type="molecule type" value="Genomic_DNA"/>
</dbReference>
<dbReference type="SUPFAM" id="SSF54695">
    <property type="entry name" value="POZ domain"/>
    <property type="match status" value="1"/>
</dbReference>
<dbReference type="Pfam" id="PF00651">
    <property type="entry name" value="BTB"/>
    <property type="match status" value="1"/>
</dbReference>
<dbReference type="InterPro" id="IPR011333">
    <property type="entry name" value="SKP1/BTB/POZ_sf"/>
</dbReference>
<keyword evidence="3" id="KW-1185">Reference proteome</keyword>